<comment type="caution">
    <text evidence="3">The sequence shown here is derived from an EMBL/GenBank/DDBJ whole genome shotgun (WGS) entry which is preliminary data.</text>
</comment>
<keyword evidence="2" id="KW-0472">Membrane</keyword>
<accession>A0ABS5AB24</accession>
<feature type="transmembrane region" description="Helical" evidence="2">
    <location>
        <begin position="120"/>
        <end position="138"/>
    </location>
</feature>
<evidence type="ECO:0000313" key="3">
    <source>
        <dbReference type="EMBL" id="MBP2473771.1"/>
    </source>
</evidence>
<name>A0ABS5AB24_9PSEU</name>
<feature type="region of interest" description="Disordered" evidence="1">
    <location>
        <begin position="25"/>
        <end position="88"/>
    </location>
</feature>
<evidence type="ECO:0000256" key="1">
    <source>
        <dbReference type="SAM" id="MobiDB-lite"/>
    </source>
</evidence>
<sequence length="156" mass="16323">MSNRAEETNGPEDVDAAFEAIVAGLRREGHAPEWPDTPEAAQAAAAAAAVPDAERAAKPEPEAEDGPEPAKPADDEGHYEPPEPPPIPPLRRTTVAALVLIGLGILLFFLHGLIGMLWSTAFPLGLLLISGGIGWLVVNMRKGPPADSGWDDGAQV</sequence>
<proteinExistence type="predicted"/>
<evidence type="ECO:0008006" key="5">
    <source>
        <dbReference type="Google" id="ProtNLM"/>
    </source>
</evidence>
<dbReference type="Proteomes" id="UP001519363">
    <property type="component" value="Unassembled WGS sequence"/>
</dbReference>
<protein>
    <recommendedName>
        <fullName evidence="5">DUF308 domain-containing protein</fullName>
    </recommendedName>
</protein>
<dbReference type="EMBL" id="JAGIOO010000001">
    <property type="protein sequence ID" value="MBP2473771.1"/>
    <property type="molecule type" value="Genomic_DNA"/>
</dbReference>
<keyword evidence="2" id="KW-0812">Transmembrane</keyword>
<gene>
    <name evidence="3" type="ORF">JOF53_002643</name>
</gene>
<organism evidence="3 4">
    <name type="scientific">Crossiella equi</name>
    <dbReference type="NCBI Taxonomy" id="130796"/>
    <lineage>
        <taxon>Bacteria</taxon>
        <taxon>Bacillati</taxon>
        <taxon>Actinomycetota</taxon>
        <taxon>Actinomycetes</taxon>
        <taxon>Pseudonocardiales</taxon>
        <taxon>Pseudonocardiaceae</taxon>
        <taxon>Crossiella</taxon>
    </lineage>
</organism>
<feature type="compositionally biased region" description="Basic and acidic residues" evidence="1">
    <location>
        <begin position="71"/>
        <end position="81"/>
    </location>
</feature>
<keyword evidence="4" id="KW-1185">Reference proteome</keyword>
<evidence type="ECO:0000313" key="4">
    <source>
        <dbReference type="Proteomes" id="UP001519363"/>
    </source>
</evidence>
<reference evidence="3 4" key="1">
    <citation type="submission" date="2021-03" db="EMBL/GenBank/DDBJ databases">
        <title>Sequencing the genomes of 1000 actinobacteria strains.</title>
        <authorList>
            <person name="Klenk H.-P."/>
        </authorList>
    </citation>
    <scope>NUCLEOTIDE SEQUENCE [LARGE SCALE GENOMIC DNA]</scope>
    <source>
        <strain evidence="3 4">DSM 44580</strain>
    </source>
</reference>
<keyword evidence="2" id="KW-1133">Transmembrane helix</keyword>
<dbReference type="RefSeq" id="WP_086780791.1">
    <property type="nucleotide sequence ID" value="NZ_JAGIOO010000001.1"/>
</dbReference>
<feature type="compositionally biased region" description="Low complexity" evidence="1">
    <location>
        <begin position="40"/>
        <end position="51"/>
    </location>
</feature>
<evidence type="ECO:0000256" key="2">
    <source>
        <dbReference type="SAM" id="Phobius"/>
    </source>
</evidence>
<feature type="compositionally biased region" description="Basic and acidic residues" evidence="1">
    <location>
        <begin position="52"/>
        <end position="61"/>
    </location>
</feature>
<feature type="transmembrane region" description="Helical" evidence="2">
    <location>
        <begin position="95"/>
        <end position="114"/>
    </location>
</feature>